<dbReference type="PANTHER" id="PTHR35131:SF1">
    <property type="entry name" value="EXPRESSED PROTEIN"/>
    <property type="match status" value="1"/>
</dbReference>
<sequence>MALKPNATTVSLTPAKMATETPVKIGTKGTVGSLMMKELEYFNMLEVKVHSRKHSLQVAEAATTSGEQDSATKTPKSKKRGNKFVPRFCSVIDVADINGPKMISGFNYKTLKADVRKLQV</sequence>
<feature type="compositionally biased region" description="Polar residues" evidence="1">
    <location>
        <begin position="62"/>
        <end position="74"/>
    </location>
</feature>
<dbReference type="EMBL" id="CAKMRJ010005523">
    <property type="protein sequence ID" value="CAH1444430.1"/>
    <property type="molecule type" value="Genomic_DNA"/>
</dbReference>
<dbReference type="PANTHER" id="PTHR35131">
    <property type="entry name" value="EXPRESSED PROTEIN"/>
    <property type="match status" value="1"/>
</dbReference>
<keyword evidence="3" id="KW-1185">Reference proteome</keyword>
<evidence type="ECO:0000256" key="1">
    <source>
        <dbReference type="SAM" id="MobiDB-lite"/>
    </source>
</evidence>
<evidence type="ECO:0000313" key="2">
    <source>
        <dbReference type="EMBL" id="CAH1444430.1"/>
    </source>
</evidence>
<evidence type="ECO:0000313" key="3">
    <source>
        <dbReference type="Proteomes" id="UP001157418"/>
    </source>
</evidence>
<accession>A0AAU9P2L3</accession>
<proteinExistence type="predicted"/>
<name>A0AAU9P2L3_9ASTR</name>
<dbReference type="AlphaFoldDB" id="A0AAU9P2L3"/>
<reference evidence="2 3" key="1">
    <citation type="submission" date="2022-01" db="EMBL/GenBank/DDBJ databases">
        <authorList>
            <person name="Xiong W."/>
            <person name="Schranz E."/>
        </authorList>
    </citation>
    <scope>NUCLEOTIDE SEQUENCE [LARGE SCALE GENOMIC DNA]</scope>
</reference>
<protein>
    <submittedName>
        <fullName evidence="2">Uncharacterized protein</fullName>
    </submittedName>
</protein>
<organism evidence="2 3">
    <name type="scientific">Lactuca virosa</name>
    <dbReference type="NCBI Taxonomy" id="75947"/>
    <lineage>
        <taxon>Eukaryota</taxon>
        <taxon>Viridiplantae</taxon>
        <taxon>Streptophyta</taxon>
        <taxon>Embryophyta</taxon>
        <taxon>Tracheophyta</taxon>
        <taxon>Spermatophyta</taxon>
        <taxon>Magnoliopsida</taxon>
        <taxon>eudicotyledons</taxon>
        <taxon>Gunneridae</taxon>
        <taxon>Pentapetalae</taxon>
        <taxon>asterids</taxon>
        <taxon>campanulids</taxon>
        <taxon>Asterales</taxon>
        <taxon>Asteraceae</taxon>
        <taxon>Cichorioideae</taxon>
        <taxon>Cichorieae</taxon>
        <taxon>Lactucinae</taxon>
        <taxon>Lactuca</taxon>
    </lineage>
</organism>
<dbReference type="Proteomes" id="UP001157418">
    <property type="component" value="Unassembled WGS sequence"/>
</dbReference>
<comment type="caution">
    <text evidence="2">The sequence shown here is derived from an EMBL/GenBank/DDBJ whole genome shotgun (WGS) entry which is preliminary data.</text>
</comment>
<feature type="region of interest" description="Disordered" evidence="1">
    <location>
        <begin position="56"/>
        <end position="81"/>
    </location>
</feature>
<gene>
    <name evidence="2" type="ORF">LVIROSA_LOCUS30258</name>
</gene>